<dbReference type="EMBL" id="JAULSY010000021">
    <property type="protein sequence ID" value="KAK0671429.1"/>
    <property type="molecule type" value="Genomic_DNA"/>
</dbReference>
<dbReference type="InterPro" id="IPR031127">
    <property type="entry name" value="E3_UB_ligase_RBR"/>
</dbReference>
<accession>A0AA39ZI53</accession>
<dbReference type="PANTHER" id="PTHR11685">
    <property type="entry name" value="RBR FAMILY RING FINGER AND IBR DOMAIN-CONTAINING"/>
    <property type="match status" value="1"/>
</dbReference>
<protein>
    <recommendedName>
        <fullName evidence="6">IBR domain-containing protein</fullName>
    </recommendedName>
</protein>
<evidence type="ECO:0000313" key="8">
    <source>
        <dbReference type="Proteomes" id="UP001174997"/>
    </source>
</evidence>
<keyword evidence="4" id="KW-0862">Zinc</keyword>
<keyword evidence="1" id="KW-0479">Metal-binding</keyword>
<dbReference type="GO" id="GO:0008270">
    <property type="term" value="F:zinc ion binding"/>
    <property type="evidence" value="ECO:0007669"/>
    <property type="project" value="UniProtKB-KW"/>
</dbReference>
<evidence type="ECO:0000256" key="5">
    <source>
        <dbReference type="SAM" id="MobiDB-lite"/>
    </source>
</evidence>
<feature type="domain" description="IBR" evidence="6">
    <location>
        <begin position="298"/>
        <end position="355"/>
    </location>
</feature>
<evidence type="ECO:0000256" key="1">
    <source>
        <dbReference type="ARBA" id="ARBA00022723"/>
    </source>
</evidence>
<evidence type="ECO:0000313" key="7">
    <source>
        <dbReference type="EMBL" id="KAK0671429.1"/>
    </source>
</evidence>
<feature type="compositionally biased region" description="Polar residues" evidence="5">
    <location>
        <begin position="112"/>
        <end position="121"/>
    </location>
</feature>
<feature type="compositionally biased region" description="Polar residues" evidence="5">
    <location>
        <begin position="131"/>
        <end position="141"/>
    </location>
</feature>
<dbReference type="InterPro" id="IPR002867">
    <property type="entry name" value="IBR_dom"/>
</dbReference>
<evidence type="ECO:0000256" key="3">
    <source>
        <dbReference type="ARBA" id="ARBA00022786"/>
    </source>
</evidence>
<dbReference type="GO" id="GO:0004842">
    <property type="term" value="F:ubiquitin-protein transferase activity"/>
    <property type="evidence" value="ECO:0007669"/>
    <property type="project" value="InterPro"/>
</dbReference>
<dbReference type="Proteomes" id="UP001174997">
    <property type="component" value="Unassembled WGS sequence"/>
</dbReference>
<dbReference type="AlphaFoldDB" id="A0AA39ZI53"/>
<feature type="compositionally biased region" description="Basic residues" evidence="5">
    <location>
        <begin position="373"/>
        <end position="385"/>
    </location>
</feature>
<feature type="region of interest" description="Disordered" evidence="5">
    <location>
        <begin position="373"/>
        <end position="392"/>
    </location>
</feature>
<feature type="compositionally biased region" description="Basic and acidic residues" evidence="5">
    <location>
        <begin position="156"/>
        <end position="168"/>
    </location>
</feature>
<dbReference type="CDD" id="cd20335">
    <property type="entry name" value="BRcat_RBR"/>
    <property type="match status" value="1"/>
</dbReference>
<proteinExistence type="predicted"/>
<comment type="caution">
    <text evidence="7">The sequence shown here is derived from an EMBL/GenBank/DDBJ whole genome shotgun (WGS) entry which is preliminary data.</text>
</comment>
<evidence type="ECO:0000259" key="6">
    <source>
        <dbReference type="Pfam" id="PF01485"/>
    </source>
</evidence>
<feature type="region of interest" description="Disordered" evidence="5">
    <location>
        <begin position="95"/>
        <end position="222"/>
    </location>
</feature>
<dbReference type="Pfam" id="PF01485">
    <property type="entry name" value="IBR"/>
    <property type="match status" value="1"/>
</dbReference>
<keyword evidence="2" id="KW-0863">Zinc-finger</keyword>
<name>A0AA39ZI53_9PEZI</name>
<feature type="compositionally biased region" description="Polar residues" evidence="5">
    <location>
        <begin position="171"/>
        <end position="180"/>
    </location>
</feature>
<gene>
    <name evidence="7" type="ORF">QBC41DRAFT_300614</name>
</gene>
<organism evidence="7 8">
    <name type="scientific">Cercophora samala</name>
    <dbReference type="NCBI Taxonomy" id="330535"/>
    <lineage>
        <taxon>Eukaryota</taxon>
        <taxon>Fungi</taxon>
        <taxon>Dikarya</taxon>
        <taxon>Ascomycota</taxon>
        <taxon>Pezizomycotina</taxon>
        <taxon>Sordariomycetes</taxon>
        <taxon>Sordariomycetidae</taxon>
        <taxon>Sordariales</taxon>
        <taxon>Lasiosphaeriaceae</taxon>
        <taxon>Cercophora</taxon>
    </lineage>
</organism>
<sequence>MFWPKSSPSLKMGILGAKTGKLGNVSKQFPSENLLDTPPDTPEASPAPDFQSMATPKLRGSLFQQPLPTPPDTGLALKVPRSHNFGSFMDVTKDQEAGETPATPTTEDWPESPTSQLTQEASRFWGEDSSDTASTVLTTPSEAPFTPSKSGYRYPGHVDDLIFDREDSPETPDTQLTQEASRFWDDTPDSPFTAPSSAPSLAGTPSKPLPGKTRHLLPKQPSLKTPLPCTNCDSLISPHHQHPLPCSHLLCSSCTRQTLIASLISNPFTPAACPCSASTTIPKAILRQSVTYLQFMAYADKLTENSIPAGQRLYCHNPQCKRFINPKMDVKKGGKVGTCGHCGGNTCKRCGQKGHMFGVSQQTLMEGKKVAKRGGGVRRERKRKVRSEGKGGGLCPGVVGGSGQI</sequence>
<evidence type="ECO:0000256" key="2">
    <source>
        <dbReference type="ARBA" id="ARBA00022771"/>
    </source>
</evidence>
<dbReference type="GO" id="GO:0016567">
    <property type="term" value="P:protein ubiquitination"/>
    <property type="evidence" value="ECO:0007669"/>
    <property type="project" value="InterPro"/>
</dbReference>
<keyword evidence="3" id="KW-0833">Ubl conjugation pathway</keyword>
<feature type="compositionally biased region" description="Low complexity" evidence="5">
    <location>
        <begin position="98"/>
        <end position="107"/>
    </location>
</feature>
<feature type="region of interest" description="Disordered" evidence="5">
    <location>
        <begin position="21"/>
        <end position="80"/>
    </location>
</feature>
<reference evidence="7" key="1">
    <citation type="submission" date="2023-06" db="EMBL/GenBank/DDBJ databases">
        <title>Genome-scale phylogeny and comparative genomics of the fungal order Sordariales.</title>
        <authorList>
            <consortium name="Lawrence Berkeley National Laboratory"/>
            <person name="Hensen N."/>
            <person name="Bonometti L."/>
            <person name="Westerberg I."/>
            <person name="Brannstrom I.O."/>
            <person name="Guillou S."/>
            <person name="Cros-Aarteil S."/>
            <person name="Calhoun S."/>
            <person name="Haridas S."/>
            <person name="Kuo A."/>
            <person name="Mondo S."/>
            <person name="Pangilinan J."/>
            <person name="Riley R."/>
            <person name="Labutti K."/>
            <person name="Andreopoulos B."/>
            <person name="Lipzen A."/>
            <person name="Chen C."/>
            <person name="Yanf M."/>
            <person name="Daum C."/>
            <person name="Ng V."/>
            <person name="Clum A."/>
            <person name="Steindorff A."/>
            <person name="Ohm R."/>
            <person name="Martin F."/>
            <person name="Silar P."/>
            <person name="Natvig D."/>
            <person name="Lalanne C."/>
            <person name="Gautier V."/>
            <person name="Ament-Velasquez S.L."/>
            <person name="Kruys A."/>
            <person name="Hutchinson M.I."/>
            <person name="Powell A.J."/>
            <person name="Barry K."/>
            <person name="Miller A.N."/>
            <person name="Grigoriev I.V."/>
            <person name="Debuchy R."/>
            <person name="Gladieux P."/>
            <person name="Thoren M.H."/>
            <person name="Johannesson H."/>
        </authorList>
    </citation>
    <scope>NUCLEOTIDE SEQUENCE</scope>
    <source>
        <strain evidence="7">CBS 307.81</strain>
    </source>
</reference>
<evidence type="ECO:0000256" key="4">
    <source>
        <dbReference type="ARBA" id="ARBA00022833"/>
    </source>
</evidence>
<keyword evidence="8" id="KW-1185">Reference proteome</keyword>